<evidence type="ECO:0000256" key="3">
    <source>
        <dbReference type="ARBA" id="ARBA00022777"/>
    </source>
</evidence>
<dbReference type="InterPro" id="IPR013750">
    <property type="entry name" value="GHMP_kinase_C_dom"/>
</dbReference>
<comment type="similarity">
    <text evidence="5">Belongs to the GHMP kinase family.</text>
</comment>
<dbReference type="EMBL" id="BMHV01000036">
    <property type="protein sequence ID" value="GGF75172.1"/>
    <property type="molecule type" value="Genomic_DNA"/>
</dbReference>
<dbReference type="Proteomes" id="UP000632498">
    <property type="component" value="Unassembled WGS sequence"/>
</dbReference>
<dbReference type="InterPro" id="IPR006203">
    <property type="entry name" value="GHMP_knse_ATP-bd_CS"/>
</dbReference>
<dbReference type="PROSITE" id="PS00627">
    <property type="entry name" value="GHMP_KINASES_ATP"/>
    <property type="match status" value="1"/>
</dbReference>
<dbReference type="Gene3D" id="3.30.230.120">
    <property type="match status" value="1"/>
</dbReference>
<keyword evidence="9" id="KW-1185">Reference proteome</keyword>
<dbReference type="GO" id="GO:0042352">
    <property type="term" value="P:GDP-L-fucose salvage"/>
    <property type="evidence" value="ECO:0007669"/>
    <property type="project" value="TreeGrafter"/>
</dbReference>
<keyword evidence="1" id="KW-0808">Transferase</keyword>
<dbReference type="Pfam" id="PF08544">
    <property type="entry name" value="GHMP_kinases_C"/>
    <property type="match status" value="1"/>
</dbReference>
<feature type="domain" description="GHMP kinase C-terminal" evidence="7">
    <location>
        <begin position="213"/>
        <end position="272"/>
    </location>
</feature>
<keyword evidence="2" id="KW-0547">Nucleotide-binding</keyword>
<dbReference type="PIRSF" id="PIRSF036406">
    <property type="entry name" value="Hept_kin"/>
    <property type="match status" value="1"/>
</dbReference>
<dbReference type="InterPro" id="IPR036554">
    <property type="entry name" value="GHMP_kinase_C_sf"/>
</dbReference>
<dbReference type="GO" id="GO:0005524">
    <property type="term" value="F:ATP binding"/>
    <property type="evidence" value="ECO:0007669"/>
    <property type="project" value="UniProtKB-KW"/>
</dbReference>
<dbReference type="InterPro" id="IPR020568">
    <property type="entry name" value="Ribosomal_Su5_D2-typ_SF"/>
</dbReference>
<evidence type="ECO:0000259" key="7">
    <source>
        <dbReference type="Pfam" id="PF08544"/>
    </source>
</evidence>
<evidence type="ECO:0000256" key="4">
    <source>
        <dbReference type="ARBA" id="ARBA00022840"/>
    </source>
</evidence>
<dbReference type="GO" id="GO:0050201">
    <property type="term" value="F:fucokinase activity"/>
    <property type="evidence" value="ECO:0007669"/>
    <property type="project" value="TreeGrafter"/>
</dbReference>
<name>A0A917C9H1_9PROT</name>
<dbReference type="InterPro" id="IPR001174">
    <property type="entry name" value="HddA/FKP"/>
</dbReference>
<dbReference type="Pfam" id="PF00288">
    <property type="entry name" value="GHMP_kinases_N"/>
    <property type="match status" value="1"/>
</dbReference>
<accession>A0A917C9H1</accession>
<sequence>MVVGTSVNLYIHIIASGMPDFCEHRYRILYSQSENVDQINEIKHPVIRAILSNENYREPLNLSIMSDVPSGTGLGSSSTFTVGFMNLIQSLKGVNASKYALAQSAIDIEQNILKENVGIQDQVHAAFGGLSRYSFKGDEFHVHPIKINSECQSVLDDSMFLVYTGVSRRATLSLDEQLKNTREKKIEKDLSHLITLCKQSISVFEQKSPDGLMRDLGKMLDEAWHTKRRLSSNISNSTIDEIYQFAKKVGVHGGKLCGAGAGGFFLFLAPNSLYTKLSEHFGSGNVVKISTENKGSQVIELNN</sequence>
<keyword evidence="3" id="KW-0418">Kinase</keyword>
<dbReference type="SUPFAM" id="SSF54211">
    <property type="entry name" value="Ribosomal protein S5 domain 2-like"/>
    <property type="match status" value="1"/>
</dbReference>
<dbReference type="PANTHER" id="PTHR32463">
    <property type="entry name" value="L-FUCOSE KINASE"/>
    <property type="match status" value="1"/>
</dbReference>
<evidence type="ECO:0000256" key="1">
    <source>
        <dbReference type="ARBA" id="ARBA00022679"/>
    </source>
</evidence>
<evidence type="ECO:0000259" key="6">
    <source>
        <dbReference type="Pfam" id="PF00288"/>
    </source>
</evidence>
<dbReference type="PANTHER" id="PTHR32463:SF0">
    <property type="entry name" value="L-FUCOSE KINASE"/>
    <property type="match status" value="1"/>
</dbReference>
<organism evidence="8 9">
    <name type="scientific">Terasakiella brassicae</name>
    <dbReference type="NCBI Taxonomy" id="1634917"/>
    <lineage>
        <taxon>Bacteria</taxon>
        <taxon>Pseudomonadati</taxon>
        <taxon>Pseudomonadota</taxon>
        <taxon>Alphaproteobacteria</taxon>
        <taxon>Rhodospirillales</taxon>
        <taxon>Terasakiellaceae</taxon>
        <taxon>Terasakiella</taxon>
    </lineage>
</organism>
<comment type="caution">
    <text evidence="8">The sequence shown here is derived from an EMBL/GenBank/DDBJ whole genome shotgun (WGS) entry which is preliminary data.</text>
</comment>
<dbReference type="InterPro" id="IPR006204">
    <property type="entry name" value="GHMP_kinase_N_dom"/>
</dbReference>
<evidence type="ECO:0000256" key="5">
    <source>
        <dbReference type="ARBA" id="ARBA00038121"/>
    </source>
</evidence>
<protein>
    <submittedName>
        <fullName evidence="8">Galactokinase</fullName>
    </submittedName>
</protein>
<keyword evidence="4" id="KW-0067">ATP-binding</keyword>
<evidence type="ECO:0000313" key="8">
    <source>
        <dbReference type="EMBL" id="GGF75172.1"/>
    </source>
</evidence>
<evidence type="ECO:0000313" key="9">
    <source>
        <dbReference type="Proteomes" id="UP000632498"/>
    </source>
</evidence>
<dbReference type="InterPro" id="IPR052203">
    <property type="entry name" value="GHMP_Kinase-Related"/>
</dbReference>
<dbReference type="AlphaFoldDB" id="A0A917C9H1"/>
<dbReference type="PRINTS" id="PR00960">
    <property type="entry name" value="LMBPPROTEIN"/>
</dbReference>
<reference evidence="8" key="2">
    <citation type="submission" date="2020-09" db="EMBL/GenBank/DDBJ databases">
        <authorList>
            <person name="Sun Q."/>
            <person name="Zhou Y."/>
        </authorList>
    </citation>
    <scope>NUCLEOTIDE SEQUENCE</scope>
    <source>
        <strain evidence="8">CGMCC 1.15254</strain>
    </source>
</reference>
<reference evidence="8" key="1">
    <citation type="journal article" date="2014" name="Int. J. Syst. Evol. Microbiol.">
        <title>Complete genome sequence of Corynebacterium casei LMG S-19264T (=DSM 44701T), isolated from a smear-ripened cheese.</title>
        <authorList>
            <consortium name="US DOE Joint Genome Institute (JGI-PGF)"/>
            <person name="Walter F."/>
            <person name="Albersmeier A."/>
            <person name="Kalinowski J."/>
            <person name="Ruckert C."/>
        </authorList>
    </citation>
    <scope>NUCLEOTIDE SEQUENCE</scope>
    <source>
        <strain evidence="8">CGMCC 1.15254</strain>
    </source>
</reference>
<gene>
    <name evidence="8" type="primary">lmbP</name>
    <name evidence="8" type="ORF">GCM10011332_31490</name>
</gene>
<feature type="domain" description="GHMP kinase N-terminal" evidence="6">
    <location>
        <begin position="49"/>
        <end position="129"/>
    </location>
</feature>
<proteinExistence type="inferred from homology"/>
<evidence type="ECO:0000256" key="2">
    <source>
        <dbReference type="ARBA" id="ARBA00022741"/>
    </source>
</evidence>
<dbReference type="SUPFAM" id="SSF55060">
    <property type="entry name" value="GHMP Kinase, C-terminal domain"/>
    <property type="match status" value="1"/>
</dbReference>
<dbReference type="InterPro" id="IPR014606">
    <property type="entry name" value="Heptose_7-P_kinase"/>
</dbReference>